<accession>A0A427API4</accession>
<dbReference type="EMBL" id="AMZH03001754">
    <property type="protein sequence ID" value="RRT78132.1"/>
    <property type="molecule type" value="Genomic_DNA"/>
</dbReference>
<evidence type="ECO:0000313" key="3">
    <source>
        <dbReference type="Proteomes" id="UP000287651"/>
    </source>
</evidence>
<gene>
    <name evidence="2" type="ORF">B296_00012019</name>
</gene>
<protein>
    <submittedName>
        <fullName evidence="2">Uncharacterized protein</fullName>
    </submittedName>
</protein>
<evidence type="ECO:0000256" key="1">
    <source>
        <dbReference type="SAM" id="Phobius"/>
    </source>
</evidence>
<feature type="transmembrane region" description="Helical" evidence="1">
    <location>
        <begin position="59"/>
        <end position="86"/>
    </location>
</feature>
<evidence type="ECO:0000313" key="2">
    <source>
        <dbReference type="EMBL" id="RRT78132.1"/>
    </source>
</evidence>
<reference evidence="2 3" key="1">
    <citation type="journal article" date="2014" name="Agronomy (Basel)">
        <title>A Draft Genome Sequence for Ensete ventricosum, the Drought-Tolerant Tree Against Hunger.</title>
        <authorList>
            <person name="Harrison J."/>
            <person name="Moore K.A."/>
            <person name="Paszkiewicz K."/>
            <person name="Jones T."/>
            <person name="Grant M."/>
            <person name="Ambacheew D."/>
            <person name="Muzemil S."/>
            <person name="Studholme D.J."/>
        </authorList>
    </citation>
    <scope>NUCLEOTIDE SEQUENCE [LARGE SCALE GENOMIC DNA]</scope>
</reference>
<sequence length="90" mass="9821">MIWVFTLEFEGEPMIASGSGSLLNFHMGIGFPCRGANATHGRATHYDVYVATLYEVLDLFFQIIAFLGIVLVVMVEAIIMSAVPVLGSRP</sequence>
<keyword evidence="1" id="KW-1133">Transmembrane helix</keyword>
<organism evidence="2 3">
    <name type="scientific">Ensete ventricosum</name>
    <name type="common">Abyssinian banana</name>
    <name type="synonym">Musa ensete</name>
    <dbReference type="NCBI Taxonomy" id="4639"/>
    <lineage>
        <taxon>Eukaryota</taxon>
        <taxon>Viridiplantae</taxon>
        <taxon>Streptophyta</taxon>
        <taxon>Embryophyta</taxon>
        <taxon>Tracheophyta</taxon>
        <taxon>Spermatophyta</taxon>
        <taxon>Magnoliopsida</taxon>
        <taxon>Liliopsida</taxon>
        <taxon>Zingiberales</taxon>
        <taxon>Musaceae</taxon>
        <taxon>Ensete</taxon>
    </lineage>
</organism>
<comment type="caution">
    <text evidence="2">The sequence shown here is derived from an EMBL/GenBank/DDBJ whole genome shotgun (WGS) entry which is preliminary data.</text>
</comment>
<keyword evidence="1" id="KW-0472">Membrane</keyword>
<dbReference type="AlphaFoldDB" id="A0A427API4"/>
<proteinExistence type="predicted"/>
<keyword evidence="1" id="KW-0812">Transmembrane</keyword>
<name>A0A427API4_ENSVE</name>
<dbReference type="Proteomes" id="UP000287651">
    <property type="component" value="Unassembled WGS sequence"/>
</dbReference>